<evidence type="ECO:0000256" key="9">
    <source>
        <dbReference type="ARBA" id="ARBA00023136"/>
    </source>
</evidence>
<organism evidence="12 13">
    <name type="scientific">Alsobacter soli</name>
    <dbReference type="NCBI Taxonomy" id="2109933"/>
    <lineage>
        <taxon>Bacteria</taxon>
        <taxon>Pseudomonadati</taxon>
        <taxon>Pseudomonadota</taxon>
        <taxon>Alphaproteobacteria</taxon>
        <taxon>Hyphomicrobiales</taxon>
        <taxon>Alsobacteraceae</taxon>
        <taxon>Alsobacter</taxon>
    </lineage>
</organism>
<keyword evidence="13" id="KW-1185">Reference proteome</keyword>
<dbReference type="GO" id="GO:0071978">
    <property type="term" value="P:bacterial-type flagellum-dependent swarming motility"/>
    <property type="evidence" value="ECO:0007669"/>
    <property type="project" value="TreeGrafter"/>
</dbReference>
<feature type="transmembrane region" description="Helical" evidence="10">
    <location>
        <begin position="34"/>
        <end position="56"/>
    </location>
</feature>
<keyword evidence="4" id="KW-1003">Cell membrane</keyword>
<evidence type="ECO:0000256" key="5">
    <source>
        <dbReference type="ARBA" id="ARBA00022500"/>
    </source>
</evidence>
<dbReference type="OrthoDB" id="7304620at2"/>
<comment type="subcellular location">
    <subcellularLocation>
        <location evidence="10">Cell inner membrane</location>
    </subcellularLocation>
    <subcellularLocation>
        <location evidence="2">Cell membrane</location>
        <topology evidence="2">Single-pass membrane protein</topology>
    </subcellularLocation>
</comment>
<dbReference type="RefSeq" id="WP_106336789.1">
    <property type="nucleotide sequence ID" value="NZ_PVZS01000009.1"/>
</dbReference>
<proteinExistence type="inferred from homology"/>
<keyword evidence="6 10" id="KW-0812">Transmembrane</keyword>
<dbReference type="GO" id="GO:0005886">
    <property type="term" value="C:plasma membrane"/>
    <property type="evidence" value="ECO:0007669"/>
    <property type="project" value="UniProtKB-SubCell"/>
</dbReference>
<evidence type="ECO:0000256" key="7">
    <source>
        <dbReference type="ARBA" id="ARBA00022779"/>
    </source>
</evidence>
<keyword evidence="7 10" id="KW-0283">Flagellar rotation</keyword>
<evidence type="ECO:0000256" key="3">
    <source>
        <dbReference type="ARBA" id="ARBA00008281"/>
    </source>
</evidence>
<comment type="function">
    <text evidence="1 10">Controls the rotational direction of flagella during chemotaxis.</text>
</comment>
<keyword evidence="12" id="KW-0969">Cilium</keyword>
<dbReference type="Proteomes" id="UP000239772">
    <property type="component" value="Unassembled WGS sequence"/>
</dbReference>
<evidence type="ECO:0000256" key="4">
    <source>
        <dbReference type="ARBA" id="ARBA00022475"/>
    </source>
</evidence>
<name>A0A2T1HUB0_9HYPH</name>
<evidence type="ECO:0000256" key="8">
    <source>
        <dbReference type="ARBA" id="ARBA00022989"/>
    </source>
</evidence>
<dbReference type="Pfam" id="PF03748">
    <property type="entry name" value="FliL"/>
    <property type="match status" value="1"/>
</dbReference>
<dbReference type="GO" id="GO:0006935">
    <property type="term" value="P:chemotaxis"/>
    <property type="evidence" value="ECO:0007669"/>
    <property type="project" value="UniProtKB-KW"/>
</dbReference>
<gene>
    <name evidence="12" type="primary">fliL</name>
    <name evidence="12" type="ORF">SLNSH_10515</name>
</gene>
<dbReference type="EMBL" id="PVZS01000009">
    <property type="protein sequence ID" value="PSC05234.1"/>
    <property type="molecule type" value="Genomic_DNA"/>
</dbReference>
<dbReference type="PANTHER" id="PTHR35091:SF2">
    <property type="entry name" value="FLAGELLAR PROTEIN FLIL"/>
    <property type="match status" value="1"/>
</dbReference>
<evidence type="ECO:0000313" key="12">
    <source>
        <dbReference type="EMBL" id="PSC05234.1"/>
    </source>
</evidence>
<accession>A0A2T1HUB0</accession>
<keyword evidence="9 10" id="KW-0472">Membrane</keyword>
<dbReference type="AlphaFoldDB" id="A0A2T1HUB0"/>
<keyword evidence="12" id="KW-0282">Flagellum</keyword>
<evidence type="ECO:0000313" key="13">
    <source>
        <dbReference type="Proteomes" id="UP000239772"/>
    </source>
</evidence>
<evidence type="ECO:0000256" key="1">
    <source>
        <dbReference type="ARBA" id="ARBA00002254"/>
    </source>
</evidence>
<feature type="region of interest" description="Disordered" evidence="11">
    <location>
        <begin position="1"/>
        <end position="22"/>
    </location>
</feature>
<evidence type="ECO:0000256" key="6">
    <source>
        <dbReference type="ARBA" id="ARBA00022692"/>
    </source>
</evidence>
<keyword evidence="10" id="KW-0997">Cell inner membrane</keyword>
<protein>
    <recommendedName>
        <fullName evidence="10">Flagellar protein FliL</fullName>
    </recommendedName>
</protein>
<keyword evidence="8 10" id="KW-1133">Transmembrane helix</keyword>
<reference evidence="13" key="1">
    <citation type="submission" date="2018-03" db="EMBL/GenBank/DDBJ databases">
        <authorList>
            <person name="Sun L."/>
            <person name="Liu H."/>
            <person name="Chen W."/>
            <person name="Huang K."/>
            <person name="Liu W."/>
            <person name="Gao X."/>
        </authorList>
    </citation>
    <scope>NUCLEOTIDE SEQUENCE [LARGE SCALE GENOMIC DNA]</scope>
    <source>
        <strain evidence="13">SH9</strain>
    </source>
</reference>
<sequence length="187" mass="20175">MAKKPKKGAPEEVAEAKAPAEASEIAVGGGKKKLIIIAAAALLVLGGGGGGGFYWWKKKQAEHAAEAGDGHGDHGAAAAPKKTAFVDMKEMMVNLGGQNTQQTGERPRYLKMKIALEVADPKLVTEVTPLLPRIEDTFQVYTRELRPSDLEGSAGVYRLKEELLRRINIAIYPSKVDAILFKEILIQ</sequence>
<evidence type="ECO:0000256" key="11">
    <source>
        <dbReference type="SAM" id="MobiDB-lite"/>
    </source>
</evidence>
<dbReference type="PANTHER" id="PTHR35091">
    <property type="entry name" value="FLAGELLAR PROTEIN FLIL"/>
    <property type="match status" value="1"/>
</dbReference>
<keyword evidence="12" id="KW-0966">Cell projection</keyword>
<dbReference type="InterPro" id="IPR005503">
    <property type="entry name" value="FliL"/>
</dbReference>
<evidence type="ECO:0000256" key="2">
    <source>
        <dbReference type="ARBA" id="ARBA00004162"/>
    </source>
</evidence>
<comment type="similarity">
    <text evidence="3 10">Belongs to the FliL family.</text>
</comment>
<comment type="caution">
    <text evidence="12">The sequence shown here is derived from an EMBL/GenBank/DDBJ whole genome shotgun (WGS) entry which is preliminary data.</text>
</comment>
<dbReference type="GO" id="GO:0009425">
    <property type="term" value="C:bacterial-type flagellum basal body"/>
    <property type="evidence" value="ECO:0007669"/>
    <property type="project" value="InterPro"/>
</dbReference>
<evidence type="ECO:0000256" key="10">
    <source>
        <dbReference type="RuleBase" id="RU364125"/>
    </source>
</evidence>
<keyword evidence="5 10" id="KW-0145">Chemotaxis</keyword>